<feature type="transmembrane region" description="Helical" evidence="1">
    <location>
        <begin position="6"/>
        <end position="26"/>
    </location>
</feature>
<evidence type="ECO:0000313" key="2">
    <source>
        <dbReference type="EMBL" id="KAK0462331.1"/>
    </source>
</evidence>
<evidence type="ECO:0000313" key="3">
    <source>
        <dbReference type="Proteomes" id="UP001175211"/>
    </source>
</evidence>
<sequence>MRSPAAVAGMMLHHASLTLTLHFGVFRTRRDGTLMVQVGRLRIQLTVFLRRNASLLIVQDRGAVRGSLRSQDSGDQY</sequence>
<evidence type="ECO:0000256" key="1">
    <source>
        <dbReference type="SAM" id="Phobius"/>
    </source>
</evidence>
<keyword evidence="1" id="KW-0812">Transmembrane</keyword>
<keyword evidence="1" id="KW-0472">Membrane</keyword>
<keyword evidence="1" id="KW-1133">Transmembrane helix</keyword>
<keyword evidence="3" id="KW-1185">Reference proteome</keyword>
<comment type="caution">
    <text evidence="2">The sequence shown here is derived from an EMBL/GenBank/DDBJ whole genome shotgun (WGS) entry which is preliminary data.</text>
</comment>
<accession>A0AA39NB09</accession>
<dbReference type="Proteomes" id="UP001175211">
    <property type="component" value="Unassembled WGS sequence"/>
</dbReference>
<dbReference type="RefSeq" id="XP_060333943.1">
    <property type="nucleotide sequence ID" value="XM_060472329.1"/>
</dbReference>
<organism evidence="2 3">
    <name type="scientific">Armillaria tabescens</name>
    <name type="common">Ringless honey mushroom</name>
    <name type="synonym">Agaricus tabescens</name>
    <dbReference type="NCBI Taxonomy" id="1929756"/>
    <lineage>
        <taxon>Eukaryota</taxon>
        <taxon>Fungi</taxon>
        <taxon>Dikarya</taxon>
        <taxon>Basidiomycota</taxon>
        <taxon>Agaricomycotina</taxon>
        <taxon>Agaricomycetes</taxon>
        <taxon>Agaricomycetidae</taxon>
        <taxon>Agaricales</taxon>
        <taxon>Marasmiineae</taxon>
        <taxon>Physalacriaceae</taxon>
        <taxon>Desarmillaria</taxon>
    </lineage>
</organism>
<protein>
    <submittedName>
        <fullName evidence="2">Uncharacterized protein</fullName>
    </submittedName>
</protein>
<dbReference type="AlphaFoldDB" id="A0AA39NB09"/>
<gene>
    <name evidence="2" type="ORF">EV420DRAFT_1524028</name>
</gene>
<proteinExistence type="predicted"/>
<reference evidence="2" key="1">
    <citation type="submission" date="2023-06" db="EMBL/GenBank/DDBJ databases">
        <authorList>
            <consortium name="Lawrence Berkeley National Laboratory"/>
            <person name="Ahrendt S."/>
            <person name="Sahu N."/>
            <person name="Indic B."/>
            <person name="Wong-Bajracharya J."/>
            <person name="Merenyi Z."/>
            <person name="Ke H.-M."/>
            <person name="Monk M."/>
            <person name="Kocsube S."/>
            <person name="Drula E."/>
            <person name="Lipzen A."/>
            <person name="Balint B."/>
            <person name="Henrissat B."/>
            <person name="Andreopoulos B."/>
            <person name="Martin F.M."/>
            <person name="Harder C.B."/>
            <person name="Rigling D."/>
            <person name="Ford K.L."/>
            <person name="Foster G.D."/>
            <person name="Pangilinan J."/>
            <person name="Papanicolaou A."/>
            <person name="Barry K."/>
            <person name="LaButti K."/>
            <person name="Viragh M."/>
            <person name="Koriabine M."/>
            <person name="Yan M."/>
            <person name="Riley R."/>
            <person name="Champramary S."/>
            <person name="Plett K.L."/>
            <person name="Tsai I.J."/>
            <person name="Slot J."/>
            <person name="Sipos G."/>
            <person name="Plett J."/>
            <person name="Nagy L.G."/>
            <person name="Grigoriev I.V."/>
        </authorList>
    </citation>
    <scope>NUCLEOTIDE SEQUENCE</scope>
    <source>
        <strain evidence="2">CCBAS 213</strain>
    </source>
</reference>
<dbReference type="GeneID" id="85355877"/>
<name>A0AA39NB09_ARMTA</name>
<dbReference type="EMBL" id="JAUEPS010000009">
    <property type="protein sequence ID" value="KAK0462331.1"/>
    <property type="molecule type" value="Genomic_DNA"/>
</dbReference>